<feature type="region of interest" description="Disordered" evidence="1">
    <location>
        <begin position="1"/>
        <end position="25"/>
    </location>
</feature>
<dbReference type="Pfam" id="PF13717">
    <property type="entry name" value="Zn_ribbon_4"/>
    <property type="match status" value="1"/>
</dbReference>
<reference evidence="4 5" key="1">
    <citation type="submission" date="2016-10" db="EMBL/GenBank/DDBJ databases">
        <authorList>
            <person name="Varghese N."/>
            <person name="Submissions S."/>
        </authorList>
    </citation>
    <scope>NUCLEOTIDE SEQUENCE [LARGE SCALE GENOMIC DNA]</scope>
    <source>
        <strain evidence="4 5">FF3</strain>
    </source>
</reference>
<dbReference type="EMBL" id="FNYY01000005">
    <property type="protein sequence ID" value="SEJ39252.1"/>
    <property type="molecule type" value="Genomic_DNA"/>
</dbReference>
<evidence type="ECO:0000256" key="1">
    <source>
        <dbReference type="SAM" id="MobiDB-lite"/>
    </source>
</evidence>
<keyword evidence="5" id="KW-1185">Reference proteome</keyword>
<sequence length="281" mass="30489">MRLTCPNCDAQYEVPDDVVPPEGRDVQCSACGKTWFQPAAGAPEHEDFDPARQSARPGPEDASAAAPEPAPSTPPQPAAPQRQLDPEVASVLREEAERESRVREAERGAVESQPDLGLDDMRRTEDEQAQRARQSRERMARLRGKDPKAPEPTPSATAAAAAAASGSRRELLPDIEEINSTLRSTDQPRKSEASEEIAAEPERTARSHFRRGFTWVLLLVAIAALIYAYSPQIAETAPGLAPALESYVIWVNGLRGWLDAQVLAALHWLDGMSSEAAQTPG</sequence>
<evidence type="ECO:0000259" key="3">
    <source>
        <dbReference type="Pfam" id="PF13717"/>
    </source>
</evidence>
<name>A0A975W9M9_9RHOB</name>
<feature type="compositionally biased region" description="Basic and acidic residues" evidence="1">
    <location>
        <begin position="119"/>
        <end position="149"/>
    </location>
</feature>
<keyword evidence="2" id="KW-0812">Transmembrane</keyword>
<feature type="domain" description="Zinc finger/thioredoxin putative" evidence="3">
    <location>
        <begin position="1"/>
        <end position="36"/>
    </location>
</feature>
<proteinExistence type="predicted"/>
<keyword evidence="2" id="KW-1133">Transmembrane helix</keyword>
<feature type="compositionally biased region" description="Low complexity" evidence="1">
    <location>
        <begin position="154"/>
        <end position="165"/>
    </location>
</feature>
<evidence type="ECO:0000313" key="5">
    <source>
        <dbReference type="Proteomes" id="UP000182932"/>
    </source>
</evidence>
<dbReference type="RefSeq" id="WP_074836317.1">
    <property type="nucleotide sequence ID" value="NZ_CATLTK010000020.1"/>
</dbReference>
<dbReference type="InterPro" id="IPR011723">
    <property type="entry name" value="Znf/thioredoxin_put"/>
</dbReference>
<feature type="compositionally biased region" description="Basic and acidic residues" evidence="1">
    <location>
        <begin position="92"/>
        <end position="109"/>
    </location>
</feature>
<comment type="caution">
    <text evidence="4">The sequence shown here is derived from an EMBL/GenBank/DDBJ whole genome shotgun (WGS) entry which is preliminary data.</text>
</comment>
<dbReference type="AlphaFoldDB" id="A0A975W9M9"/>
<dbReference type="Proteomes" id="UP000182932">
    <property type="component" value="Unassembled WGS sequence"/>
</dbReference>
<dbReference type="GeneID" id="80818168"/>
<organism evidence="4 5">
    <name type="scientific">Marinovum algicola</name>
    <dbReference type="NCBI Taxonomy" id="42444"/>
    <lineage>
        <taxon>Bacteria</taxon>
        <taxon>Pseudomonadati</taxon>
        <taxon>Pseudomonadota</taxon>
        <taxon>Alphaproteobacteria</taxon>
        <taxon>Rhodobacterales</taxon>
        <taxon>Roseobacteraceae</taxon>
        <taxon>Marinovum</taxon>
    </lineage>
</organism>
<feature type="region of interest" description="Disordered" evidence="1">
    <location>
        <begin position="39"/>
        <end position="203"/>
    </location>
</feature>
<evidence type="ECO:0000313" key="4">
    <source>
        <dbReference type="EMBL" id="SEJ39252.1"/>
    </source>
</evidence>
<evidence type="ECO:0000256" key="2">
    <source>
        <dbReference type="SAM" id="Phobius"/>
    </source>
</evidence>
<gene>
    <name evidence="4" type="ORF">SAMN04487940_105202</name>
</gene>
<feature type="transmembrane region" description="Helical" evidence="2">
    <location>
        <begin position="212"/>
        <end position="230"/>
    </location>
</feature>
<protein>
    <submittedName>
        <fullName evidence="4">MJ0042 family finger-like domain-containing protein</fullName>
    </submittedName>
</protein>
<keyword evidence="2" id="KW-0472">Membrane</keyword>
<dbReference type="NCBIfam" id="TIGR02098">
    <property type="entry name" value="MJ0042_CXXC"/>
    <property type="match status" value="1"/>
</dbReference>
<accession>A0A975W9M9</accession>
<feature type="compositionally biased region" description="Pro residues" evidence="1">
    <location>
        <begin position="68"/>
        <end position="78"/>
    </location>
</feature>